<organism evidence="1">
    <name type="scientific">marine sediment metagenome</name>
    <dbReference type="NCBI Taxonomy" id="412755"/>
    <lineage>
        <taxon>unclassified sequences</taxon>
        <taxon>metagenomes</taxon>
        <taxon>ecological metagenomes</taxon>
    </lineage>
</organism>
<comment type="caution">
    <text evidence="1">The sequence shown here is derived from an EMBL/GenBank/DDBJ whole genome shotgun (WGS) entry which is preliminary data.</text>
</comment>
<dbReference type="AlphaFoldDB" id="X1DAU8"/>
<dbReference type="EMBL" id="BART01038356">
    <property type="protein sequence ID" value="GAH05420.1"/>
    <property type="molecule type" value="Genomic_DNA"/>
</dbReference>
<feature type="non-terminal residue" evidence="1">
    <location>
        <position position="1"/>
    </location>
</feature>
<proteinExistence type="predicted"/>
<accession>X1DAU8</accession>
<protein>
    <submittedName>
        <fullName evidence="1">Uncharacterized protein</fullName>
    </submittedName>
</protein>
<evidence type="ECO:0000313" key="1">
    <source>
        <dbReference type="EMBL" id="GAH05420.1"/>
    </source>
</evidence>
<gene>
    <name evidence="1" type="ORF">S01H4_63660</name>
</gene>
<reference evidence="1" key="1">
    <citation type="journal article" date="2014" name="Front. Microbiol.">
        <title>High frequency of phylogenetically diverse reductive dehalogenase-homologous genes in deep subseafloor sedimentary metagenomes.</title>
        <authorList>
            <person name="Kawai M."/>
            <person name="Futagami T."/>
            <person name="Toyoda A."/>
            <person name="Takaki Y."/>
            <person name="Nishi S."/>
            <person name="Hori S."/>
            <person name="Arai W."/>
            <person name="Tsubouchi T."/>
            <person name="Morono Y."/>
            <person name="Uchiyama I."/>
            <person name="Ito T."/>
            <person name="Fujiyama A."/>
            <person name="Inagaki F."/>
            <person name="Takami H."/>
        </authorList>
    </citation>
    <scope>NUCLEOTIDE SEQUENCE</scope>
    <source>
        <strain evidence="1">Expedition CK06-06</strain>
    </source>
</reference>
<sequence length="81" mass="9473">CNIINEISDYKSKIVVLNKGLGNEYTGDNSRLKNEIPNLKFTDHKKGIGKLFKYYQENIEKIDKSAIFKDKYPKHCHINKK</sequence>
<name>X1DAU8_9ZZZZ</name>